<dbReference type="EMBL" id="JABFCR010000017">
    <property type="protein sequence ID" value="NNU33700.1"/>
    <property type="molecule type" value="Genomic_DNA"/>
</dbReference>
<keyword evidence="1" id="KW-0472">Membrane</keyword>
<dbReference type="Proteomes" id="UP000566071">
    <property type="component" value="Unassembled WGS sequence"/>
</dbReference>
<evidence type="ECO:0000313" key="3">
    <source>
        <dbReference type="Proteomes" id="UP000566071"/>
    </source>
</evidence>
<sequence>MKDTISTIADLCGILGFLISLYAANGVYKLKKQQNNKVKVSNTSVGGNFTGRDSRSS</sequence>
<organism evidence="2 3">
    <name type="scientific">Mucilaginibacter humi</name>
    <dbReference type="NCBI Taxonomy" id="2732510"/>
    <lineage>
        <taxon>Bacteria</taxon>
        <taxon>Pseudomonadati</taxon>
        <taxon>Bacteroidota</taxon>
        <taxon>Sphingobacteriia</taxon>
        <taxon>Sphingobacteriales</taxon>
        <taxon>Sphingobacteriaceae</taxon>
        <taxon>Mucilaginibacter</taxon>
    </lineage>
</organism>
<comment type="caution">
    <text evidence="2">The sequence shown here is derived from an EMBL/GenBank/DDBJ whole genome shotgun (WGS) entry which is preliminary data.</text>
</comment>
<accession>A0ABX1W0R0</accession>
<feature type="transmembrane region" description="Helical" evidence="1">
    <location>
        <begin position="6"/>
        <end position="28"/>
    </location>
</feature>
<dbReference type="RefSeq" id="WP_175269384.1">
    <property type="nucleotide sequence ID" value="NZ_JABFCR010000017.1"/>
</dbReference>
<proteinExistence type="predicted"/>
<keyword evidence="1" id="KW-0812">Transmembrane</keyword>
<reference evidence="2 3" key="1">
    <citation type="submission" date="2020-05" db="EMBL/GenBank/DDBJ databases">
        <authorList>
            <person name="Khan S.A."/>
            <person name="Jeon C.O."/>
            <person name="Chun B.H."/>
        </authorList>
    </citation>
    <scope>NUCLEOTIDE SEQUENCE [LARGE SCALE GENOMIC DNA]</scope>
    <source>
        <strain evidence="2 3">S1162</strain>
    </source>
</reference>
<gene>
    <name evidence="2" type="ORF">HK413_05240</name>
</gene>
<evidence type="ECO:0000256" key="1">
    <source>
        <dbReference type="SAM" id="Phobius"/>
    </source>
</evidence>
<keyword evidence="3" id="KW-1185">Reference proteome</keyword>
<keyword evidence="1" id="KW-1133">Transmembrane helix</keyword>
<protein>
    <submittedName>
        <fullName evidence="2">Uncharacterized protein</fullName>
    </submittedName>
</protein>
<name>A0ABX1W0R0_9SPHI</name>
<evidence type="ECO:0000313" key="2">
    <source>
        <dbReference type="EMBL" id="NNU33700.1"/>
    </source>
</evidence>